<evidence type="ECO:0000313" key="3">
    <source>
        <dbReference type="WBParaSite" id="Pan_g12967.t1"/>
    </source>
</evidence>
<organism evidence="2 3">
    <name type="scientific">Panagrellus redivivus</name>
    <name type="common">Microworm</name>
    <dbReference type="NCBI Taxonomy" id="6233"/>
    <lineage>
        <taxon>Eukaryota</taxon>
        <taxon>Metazoa</taxon>
        <taxon>Ecdysozoa</taxon>
        <taxon>Nematoda</taxon>
        <taxon>Chromadorea</taxon>
        <taxon>Rhabditida</taxon>
        <taxon>Tylenchina</taxon>
        <taxon>Panagrolaimomorpha</taxon>
        <taxon>Panagrolaimoidea</taxon>
        <taxon>Panagrolaimidae</taxon>
        <taxon>Panagrellus</taxon>
    </lineage>
</organism>
<dbReference type="Proteomes" id="UP000492821">
    <property type="component" value="Unassembled WGS sequence"/>
</dbReference>
<evidence type="ECO:0000313" key="2">
    <source>
        <dbReference type="Proteomes" id="UP000492821"/>
    </source>
</evidence>
<feature type="compositionally biased region" description="Basic and acidic residues" evidence="1">
    <location>
        <begin position="63"/>
        <end position="83"/>
    </location>
</feature>
<feature type="region of interest" description="Disordered" evidence="1">
    <location>
        <begin position="381"/>
        <end position="403"/>
    </location>
</feature>
<reference evidence="3" key="2">
    <citation type="submission" date="2020-10" db="UniProtKB">
        <authorList>
            <consortium name="WormBaseParasite"/>
        </authorList>
    </citation>
    <scope>IDENTIFICATION</scope>
</reference>
<reference evidence="2" key="1">
    <citation type="journal article" date="2013" name="Genetics">
        <title>The draft genome and transcriptome of Panagrellus redivivus are shaped by the harsh demands of a free-living lifestyle.</title>
        <authorList>
            <person name="Srinivasan J."/>
            <person name="Dillman A.R."/>
            <person name="Macchietto M.G."/>
            <person name="Heikkinen L."/>
            <person name="Lakso M."/>
            <person name="Fracchia K.M."/>
            <person name="Antoshechkin I."/>
            <person name="Mortazavi A."/>
            <person name="Wong G."/>
            <person name="Sternberg P.W."/>
        </authorList>
    </citation>
    <scope>NUCLEOTIDE SEQUENCE [LARGE SCALE GENOMIC DNA]</scope>
    <source>
        <strain evidence="2">MT8872</strain>
    </source>
</reference>
<name>A0A7E4ZRL6_PANRE</name>
<feature type="region of interest" description="Disordered" evidence="1">
    <location>
        <begin position="60"/>
        <end position="83"/>
    </location>
</feature>
<dbReference type="WBParaSite" id="Pan_g12967.t1">
    <property type="protein sequence ID" value="Pan_g12967.t1"/>
    <property type="gene ID" value="Pan_g12967"/>
</dbReference>
<keyword evidence="2" id="KW-1185">Reference proteome</keyword>
<dbReference type="AlphaFoldDB" id="A0A7E4ZRL6"/>
<accession>A0A7E4ZRL6</accession>
<proteinExistence type="predicted"/>
<sequence length="586" mass="67749">MLSQRRDVSANHWIRSVLAAAFESGVRAIATHVNDHFYISKSRIVLPQLAFDVVMPPPPKPRNPIDHHKIPEASTRPPDDEYYPKDRESLIYAPHPRVSTQLETAIIRYCRFARILEVRARGRRVTLPDIKTLCGDDVIWHCLRCLQLYGDDITLVQEAMECIDEALFCHSLFLNADQVKRFSQHVSTHGFALFPTLMTKLFIDAETRRRDSFVMNVTVNLRTLYYLINYQRMWNKTYEGSKINEKRFLRGVSRITDQEDKDEWEELRFKNPEKLCPVCNMKSFTSGREGLLYCSDCDDFFSLIERFRRLRKAVTTAPVATNWRDLRCFEPMPPQLAPPMVSHRPRTRSLPRRIPVDWTINKAKRFAREVCRKRRASRRLVPSVSEDDAPQPEPPLPTTSASAETIPAVDELAPDSTLAKIYAMFAPFEQSAAELQATENSLKLRYRQLNPTMADIERRVSGADAWSWEICETGKHYMYLLMKAKLLCLEVNGHESRFQSVEISNAFAQVFNEADPDIYDWATYAIQSGNIPETAKSPWVNETSQNADKKFIMPPEYEQAAKLYVTMKRFGMNSVPEWVFSRMASL</sequence>
<protein>
    <submittedName>
        <fullName evidence="3">TFIIB-type domain-containing protein</fullName>
    </submittedName>
</protein>
<evidence type="ECO:0000256" key="1">
    <source>
        <dbReference type="SAM" id="MobiDB-lite"/>
    </source>
</evidence>